<sequence>MINGSDSGVMFTNDPVKGDPSKIVINVVEGLGEALVSGQKTPEQIIVGRDLKVFSKSENCKLDDKISAELAHLGLLFEDAFGGPQDVEFAIKNDYIYILQTRSITNLDLETDWEFEHEFDTPSMCEKDLHSTANVGEVLPRPLSPLGHSLLLDPYDRGLFIMFWDSKFVVKEVEKSIEKIKKLEEKETDDIDDQLQHVEQFLLLFFDVLISHELISMFSSFTYVLVAMFIRGSAEGDLSPEVLSDIATLYSKNPLKPISADVPKALKRLAKSIVENKHLEEFEKIISCKNAFEFLIEQNDSTGKEASRFMELHGHRGINELLLNGVSWKTDPTQIVNNLKSIIQHKDFDYQEVEEELCKDEVIDQLKCIRPEGFKRKIFKFLTGEAYRGVFLREQLKSEVVYATGALRNQCLRLGELLENEGLLFEPKSILFATWEEINELTQIRNSRILHRIRRREKIFEKQVEQEYPFISEGTPIPRNLDKFKDIQSDIELFGTPVCEGIVSGIARVAKTLDDASKTQPGEILITKYTDIGWSPIFPIIRGLVTEIGGLLSHGSVVAREYGLPCIIAVENATDIFHTA</sequence>
<dbReference type="Pfam" id="PF01326">
    <property type="entry name" value="PPDK_N"/>
    <property type="match status" value="2"/>
</dbReference>
<accession>A0A914QX55</accession>
<feature type="domain" description="PEP-utilising enzyme mobile" evidence="2">
    <location>
        <begin position="520"/>
        <end position="577"/>
    </location>
</feature>
<feature type="domain" description="Pyruvate phosphate dikinase AMP/ATP-binding" evidence="3">
    <location>
        <begin position="1"/>
        <end position="52"/>
    </location>
</feature>
<comment type="similarity">
    <text evidence="1">Belongs to the PEP-utilizing enzyme family.</text>
</comment>
<dbReference type="PANTHER" id="PTHR43615">
    <property type="entry name" value="PHOSPHOENOLPYRUVATE SYNTHASE-RELATED"/>
    <property type="match status" value="1"/>
</dbReference>
<name>A0A914QX55_9BILA</name>
<keyword evidence="4" id="KW-1185">Reference proteome</keyword>
<evidence type="ECO:0000259" key="3">
    <source>
        <dbReference type="Pfam" id="PF01326"/>
    </source>
</evidence>
<dbReference type="InterPro" id="IPR002192">
    <property type="entry name" value="PPDK_AMP/ATP-bd"/>
</dbReference>
<dbReference type="GO" id="GO:0016301">
    <property type="term" value="F:kinase activity"/>
    <property type="evidence" value="ECO:0007669"/>
    <property type="project" value="InterPro"/>
</dbReference>
<feature type="domain" description="Pyruvate phosphate dikinase AMP/ATP-binding" evidence="3">
    <location>
        <begin position="56"/>
        <end position="111"/>
    </location>
</feature>
<organism evidence="4 5">
    <name type="scientific">Panagrolaimus davidi</name>
    <dbReference type="NCBI Taxonomy" id="227884"/>
    <lineage>
        <taxon>Eukaryota</taxon>
        <taxon>Metazoa</taxon>
        <taxon>Ecdysozoa</taxon>
        <taxon>Nematoda</taxon>
        <taxon>Chromadorea</taxon>
        <taxon>Rhabditida</taxon>
        <taxon>Tylenchina</taxon>
        <taxon>Panagrolaimomorpha</taxon>
        <taxon>Panagrolaimoidea</taxon>
        <taxon>Panagrolaimidae</taxon>
        <taxon>Panagrolaimus</taxon>
    </lineage>
</organism>
<dbReference type="InterPro" id="IPR036637">
    <property type="entry name" value="Phosphohistidine_dom_sf"/>
</dbReference>
<dbReference type="SUPFAM" id="SSF56059">
    <property type="entry name" value="Glutathione synthetase ATP-binding domain-like"/>
    <property type="match status" value="1"/>
</dbReference>
<dbReference type="Pfam" id="PF00391">
    <property type="entry name" value="PEP-utilizers"/>
    <property type="match status" value="1"/>
</dbReference>
<dbReference type="WBParaSite" id="PDA_v2.g8662.t1">
    <property type="protein sequence ID" value="PDA_v2.g8662.t1"/>
    <property type="gene ID" value="PDA_v2.g8662"/>
</dbReference>
<dbReference type="AlphaFoldDB" id="A0A914QX55"/>
<evidence type="ECO:0000256" key="1">
    <source>
        <dbReference type="ARBA" id="ARBA00007837"/>
    </source>
</evidence>
<protein>
    <submittedName>
        <fullName evidence="5">Phosphoenolpyruvate synthase</fullName>
    </submittedName>
</protein>
<evidence type="ECO:0000313" key="5">
    <source>
        <dbReference type="WBParaSite" id="PDA_v2.g8662.t1"/>
    </source>
</evidence>
<dbReference type="InterPro" id="IPR051549">
    <property type="entry name" value="PEP_Utilizing_Enz"/>
</dbReference>
<dbReference type="GO" id="GO:0005524">
    <property type="term" value="F:ATP binding"/>
    <property type="evidence" value="ECO:0007669"/>
    <property type="project" value="InterPro"/>
</dbReference>
<dbReference type="Gene3D" id="3.50.30.10">
    <property type="entry name" value="Phosphohistidine domain"/>
    <property type="match status" value="1"/>
</dbReference>
<proteinExistence type="inferred from homology"/>
<evidence type="ECO:0000259" key="2">
    <source>
        <dbReference type="Pfam" id="PF00391"/>
    </source>
</evidence>
<dbReference type="InterPro" id="IPR008279">
    <property type="entry name" value="PEP-util_enz_mobile_dom"/>
</dbReference>
<dbReference type="PANTHER" id="PTHR43615:SF1">
    <property type="entry name" value="PPDK_N DOMAIN-CONTAINING PROTEIN"/>
    <property type="match status" value="1"/>
</dbReference>
<dbReference type="Gene3D" id="3.30.470.20">
    <property type="entry name" value="ATP-grasp fold, B domain"/>
    <property type="match status" value="2"/>
</dbReference>
<reference evidence="5" key="1">
    <citation type="submission" date="2022-11" db="UniProtKB">
        <authorList>
            <consortium name="WormBaseParasite"/>
        </authorList>
    </citation>
    <scope>IDENTIFICATION</scope>
</reference>
<dbReference type="SUPFAM" id="SSF52009">
    <property type="entry name" value="Phosphohistidine domain"/>
    <property type="match status" value="1"/>
</dbReference>
<evidence type="ECO:0000313" key="4">
    <source>
        <dbReference type="Proteomes" id="UP000887578"/>
    </source>
</evidence>
<dbReference type="Proteomes" id="UP000887578">
    <property type="component" value="Unplaced"/>
</dbReference>